<dbReference type="SUPFAM" id="SSF47384">
    <property type="entry name" value="Homodimeric domain of signal transducing histidine kinase"/>
    <property type="match status" value="1"/>
</dbReference>
<evidence type="ECO:0000256" key="3">
    <source>
        <dbReference type="ARBA" id="ARBA00012438"/>
    </source>
</evidence>
<evidence type="ECO:0000313" key="13">
    <source>
        <dbReference type="EMBL" id="GCE27856.1"/>
    </source>
</evidence>
<dbReference type="SMART" id="SM00387">
    <property type="entry name" value="HATPase_c"/>
    <property type="match status" value="1"/>
</dbReference>
<evidence type="ECO:0000256" key="9">
    <source>
        <dbReference type="ARBA" id="ARBA00022991"/>
    </source>
</evidence>
<dbReference type="SMART" id="SM00065">
    <property type="entry name" value="GAF"/>
    <property type="match status" value="1"/>
</dbReference>
<dbReference type="SUPFAM" id="SSF55781">
    <property type="entry name" value="GAF domain-like"/>
    <property type="match status" value="2"/>
</dbReference>
<dbReference type="PROSITE" id="PS50046">
    <property type="entry name" value="PHYTOCHROME_2"/>
    <property type="match status" value="1"/>
</dbReference>
<keyword evidence="6" id="KW-0716">Sensory transduction</keyword>
<dbReference type="InterPro" id="IPR013654">
    <property type="entry name" value="PAS_2"/>
</dbReference>
<dbReference type="GO" id="GO:0009584">
    <property type="term" value="P:detection of visible light"/>
    <property type="evidence" value="ECO:0007669"/>
    <property type="project" value="InterPro"/>
</dbReference>
<dbReference type="SMART" id="SM00388">
    <property type="entry name" value="HisKA"/>
    <property type="match status" value="1"/>
</dbReference>
<dbReference type="PRINTS" id="PR01033">
    <property type="entry name" value="PHYTOCHROME"/>
</dbReference>
<keyword evidence="4" id="KW-0600">Photoreceptor protein</keyword>
<comment type="similarity">
    <text evidence="2">In the N-terminal section; belongs to the phytochrome family.</text>
</comment>
<evidence type="ECO:0000256" key="7">
    <source>
        <dbReference type="ARBA" id="ARBA00022679"/>
    </source>
</evidence>
<dbReference type="AlphaFoldDB" id="A0A402B950"/>
<dbReference type="Pfam" id="PF00360">
    <property type="entry name" value="PHY"/>
    <property type="match status" value="1"/>
</dbReference>
<dbReference type="GO" id="GO:0000155">
    <property type="term" value="F:phosphorelay sensor kinase activity"/>
    <property type="evidence" value="ECO:0007669"/>
    <property type="project" value="InterPro"/>
</dbReference>
<sequence>MSMNQFNKDYPIDVKNPTKIIDLTNCEREPIHIPGSIQPHGVLFVLNIPSLQITQVSNNTQDLLGIAPERLLQQDLAAFLPAEQITELRDALQLAEVEAANPLLITPQIGHGEEQAFDGVIHRVVGHEQELLLLELEVAPDKHKLHVPNFYQIMRTSTTVLQGASSLFDLCQFSAEAVRKLTGFDRIMIYRFHEDWHGEVIAEARNEDMEPYLGLHYPASDIPSQARELYRHNWLRLIADVAYQPAAIIPTDSPLTQHPLNLSSAVLRSVSPMHIQYLKNMGVAASMSISILKDNQLWGLISCHHNQPKFVPYTIRAACEFLGQLLSLQIVAREDVDDYAYEMKIKDRQAQVLAAMRGEHGHYQQLLERPQQLLQLVGAQGAAFFFDDSYTAVGKAPDATDGRRIVAWLQSNIHADIFVTDSLSRHWPEAEQLKERASGLLAISIPSLQSSYVLWFRPEVIHEVTWGGDPHKPVQTQEGSPVLHPRTSFASWSETVNLQSQPWKAVEVDAARAIRSAIIDRVLQDLVEQRARDLQEMNKFLADSNEELDAFAYIVSHDLKEPLRGITNYVHILKEDYAEYLDAEGVGRLNTLLHLTQRLDILIDSLLHYSRVGRVNLAFAQTDLNAVLENALAMVQNRIQEKQMIIRIPRPLPTVWCDRARIGEIFTNLISNALKYNDKPDKWIEIGYQQSAADPQAPLVFYVRDNGIGIRDRYFDLIFQIFKRLHGRDKFDGGAGAGLTIVKRIVERHGGKIWLESTYGEGTTFYFTLQEG</sequence>
<comment type="caution">
    <text evidence="13">The sequence shown here is derived from an EMBL/GenBank/DDBJ whole genome shotgun (WGS) entry which is preliminary data.</text>
</comment>
<dbReference type="InterPro" id="IPR003018">
    <property type="entry name" value="GAF"/>
</dbReference>
<dbReference type="Pfam" id="PF02518">
    <property type="entry name" value="HATPase_c"/>
    <property type="match status" value="1"/>
</dbReference>
<dbReference type="InterPro" id="IPR005467">
    <property type="entry name" value="His_kinase_dom"/>
</dbReference>
<dbReference type="InterPro" id="IPR050351">
    <property type="entry name" value="BphY/WalK/GraS-like"/>
</dbReference>
<feature type="domain" description="Histidine kinase" evidence="12">
    <location>
        <begin position="554"/>
        <end position="772"/>
    </location>
</feature>
<evidence type="ECO:0000256" key="8">
    <source>
        <dbReference type="ARBA" id="ARBA00022777"/>
    </source>
</evidence>
<dbReference type="Gene3D" id="3.30.450.270">
    <property type="match status" value="1"/>
</dbReference>
<dbReference type="Proteomes" id="UP000287171">
    <property type="component" value="Unassembled WGS sequence"/>
</dbReference>
<dbReference type="PROSITE" id="PS50109">
    <property type="entry name" value="HIS_KIN"/>
    <property type="match status" value="1"/>
</dbReference>
<keyword evidence="5" id="KW-0597">Phosphoprotein</keyword>
<dbReference type="GO" id="GO:0007234">
    <property type="term" value="P:osmosensory signaling via phosphorelay pathway"/>
    <property type="evidence" value="ECO:0007669"/>
    <property type="project" value="TreeGrafter"/>
</dbReference>
<feature type="domain" description="Phytochrome chromophore attachment site" evidence="11">
    <location>
        <begin position="166"/>
        <end position="324"/>
    </location>
</feature>
<dbReference type="PANTHER" id="PTHR42878">
    <property type="entry name" value="TWO-COMPONENT HISTIDINE KINASE"/>
    <property type="match status" value="1"/>
</dbReference>
<accession>A0A402B950</accession>
<keyword evidence="10" id="KW-0675">Receptor</keyword>
<evidence type="ECO:0000256" key="6">
    <source>
        <dbReference type="ARBA" id="ARBA00022606"/>
    </source>
</evidence>
<evidence type="ECO:0000256" key="1">
    <source>
        <dbReference type="ARBA" id="ARBA00000085"/>
    </source>
</evidence>
<evidence type="ECO:0000259" key="11">
    <source>
        <dbReference type="PROSITE" id="PS50046"/>
    </source>
</evidence>
<dbReference type="EC" id="2.7.13.3" evidence="3"/>
<dbReference type="InterPro" id="IPR003594">
    <property type="entry name" value="HATPase_dom"/>
</dbReference>
<proteinExistence type="inferred from homology"/>
<protein>
    <recommendedName>
        <fullName evidence="3">histidine kinase</fullName>
        <ecNumber evidence="3">2.7.13.3</ecNumber>
    </recommendedName>
</protein>
<dbReference type="InterPro" id="IPR016132">
    <property type="entry name" value="Phyto_chromo_attachment"/>
</dbReference>
<keyword evidence="7" id="KW-0808">Transferase</keyword>
<name>A0A402B950_9CHLR</name>
<dbReference type="Pfam" id="PF08446">
    <property type="entry name" value="PAS_2"/>
    <property type="match status" value="1"/>
</dbReference>
<dbReference type="GO" id="GO:0006355">
    <property type="term" value="P:regulation of DNA-templated transcription"/>
    <property type="evidence" value="ECO:0007669"/>
    <property type="project" value="InterPro"/>
</dbReference>
<organism evidence="13 14">
    <name type="scientific">Dictyobacter alpinus</name>
    <dbReference type="NCBI Taxonomy" id="2014873"/>
    <lineage>
        <taxon>Bacteria</taxon>
        <taxon>Bacillati</taxon>
        <taxon>Chloroflexota</taxon>
        <taxon>Ktedonobacteria</taxon>
        <taxon>Ktedonobacterales</taxon>
        <taxon>Dictyobacteraceae</taxon>
        <taxon>Dictyobacter</taxon>
    </lineage>
</organism>
<dbReference type="SUPFAM" id="SSF55874">
    <property type="entry name" value="ATPase domain of HSP90 chaperone/DNA topoisomerase II/histidine kinase"/>
    <property type="match status" value="1"/>
</dbReference>
<reference evidence="14" key="1">
    <citation type="submission" date="2018-12" db="EMBL/GenBank/DDBJ databases">
        <title>Tengunoibacter tsumagoiensis gen. nov., sp. nov., Dictyobacter kobayashii sp. nov., D. alpinus sp. nov., and D. joshuensis sp. nov. and description of Dictyobacteraceae fam. nov. within the order Ktedonobacterales isolated from Tengu-no-mugimeshi.</title>
        <authorList>
            <person name="Wang C.M."/>
            <person name="Zheng Y."/>
            <person name="Sakai Y."/>
            <person name="Toyoda A."/>
            <person name="Minakuchi Y."/>
            <person name="Abe K."/>
            <person name="Yokota A."/>
            <person name="Yabe S."/>
        </authorList>
    </citation>
    <scope>NUCLEOTIDE SEQUENCE [LARGE SCALE GENOMIC DNA]</scope>
    <source>
        <strain evidence="14">Uno16</strain>
    </source>
</reference>
<evidence type="ECO:0000313" key="14">
    <source>
        <dbReference type="Proteomes" id="UP000287171"/>
    </source>
</evidence>
<keyword evidence="14" id="KW-1185">Reference proteome</keyword>
<evidence type="ECO:0000256" key="5">
    <source>
        <dbReference type="ARBA" id="ARBA00022553"/>
    </source>
</evidence>
<dbReference type="InterPro" id="IPR013515">
    <property type="entry name" value="Phytochrome_cen-reg"/>
</dbReference>
<keyword evidence="8 13" id="KW-0418">Kinase</keyword>
<dbReference type="InterPro" id="IPR035965">
    <property type="entry name" value="PAS-like_dom_sf"/>
</dbReference>
<comment type="catalytic activity">
    <reaction evidence="1">
        <text>ATP + protein L-histidine = ADP + protein N-phospho-L-histidine.</text>
        <dbReference type="EC" id="2.7.13.3"/>
    </reaction>
</comment>
<dbReference type="CDD" id="cd00082">
    <property type="entry name" value="HisKA"/>
    <property type="match status" value="1"/>
</dbReference>
<dbReference type="EMBL" id="BIFT01000001">
    <property type="protein sequence ID" value="GCE27856.1"/>
    <property type="molecule type" value="Genomic_DNA"/>
</dbReference>
<dbReference type="Pfam" id="PF01590">
    <property type="entry name" value="GAF"/>
    <property type="match status" value="1"/>
</dbReference>
<evidence type="ECO:0000256" key="4">
    <source>
        <dbReference type="ARBA" id="ARBA00022543"/>
    </source>
</evidence>
<dbReference type="GO" id="GO:0030295">
    <property type="term" value="F:protein kinase activator activity"/>
    <property type="evidence" value="ECO:0007669"/>
    <property type="project" value="TreeGrafter"/>
</dbReference>
<evidence type="ECO:0000259" key="12">
    <source>
        <dbReference type="PROSITE" id="PS50109"/>
    </source>
</evidence>
<dbReference type="InterPro" id="IPR043150">
    <property type="entry name" value="Phytochrome_PHY_sf"/>
</dbReference>
<dbReference type="InterPro" id="IPR036890">
    <property type="entry name" value="HATPase_C_sf"/>
</dbReference>
<dbReference type="InterPro" id="IPR003661">
    <property type="entry name" value="HisK_dim/P_dom"/>
</dbReference>
<dbReference type="FunFam" id="3.30.565.10:FF:000006">
    <property type="entry name" value="Sensor histidine kinase WalK"/>
    <property type="match status" value="1"/>
</dbReference>
<dbReference type="InterPro" id="IPR029016">
    <property type="entry name" value="GAF-like_dom_sf"/>
</dbReference>
<gene>
    <name evidence="13" type="ORF">KDA_33400</name>
</gene>
<dbReference type="SUPFAM" id="SSF55785">
    <property type="entry name" value="PYP-like sensor domain (PAS domain)"/>
    <property type="match status" value="1"/>
</dbReference>
<dbReference type="Gene3D" id="3.30.450.20">
    <property type="entry name" value="PAS domain"/>
    <property type="match status" value="1"/>
</dbReference>
<evidence type="ECO:0000256" key="2">
    <source>
        <dbReference type="ARBA" id="ARBA00006402"/>
    </source>
</evidence>
<dbReference type="Pfam" id="PF00512">
    <property type="entry name" value="HisKA"/>
    <property type="match status" value="1"/>
</dbReference>
<dbReference type="InterPro" id="IPR001294">
    <property type="entry name" value="Phytochrome"/>
</dbReference>
<dbReference type="Gene3D" id="3.30.450.40">
    <property type="match status" value="1"/>
</dbReference>
<dbReference type="Gene3D" id="1.10.287.130">
    <property type="match status" value="1"/>
</dbReference>
<dbReference type="GO" id="GO:0009881">
    <property type="term" value="F:photoreceptor activity"/>
    <property type="evidence" value="ECO:0007669"/>
    <property type="project" value="UniProtKB-KW"/>
</dbReference>
<dbReference type="InterPro" id="IPR036097">
    <property type="entry name" value="HisK_dim/P_sf"/>
</dbReference>
<dbReference type="Gene3D" id="3.30.565.10">
    <property type="entry name" value="Histidine kinase-like ATPase, C-terminal domain"/>
    <property type="match status" value="1"/>
</dbReference>
<evidence type="ECO:0000256" key="10">
    <source>
        <dbReference type="ARBA" id="ARBA00023170"/>
    </source>
</evidence>
<dbReference type="GO" id="GO:0000156">
    <property type="term" value="F:phosphorelay response regulator activity"/>
    <property type="evidence" value="ECO:0007669"/>
    <property type="project" value="TreeGrafter"/>
</dbReference>
<keyword evidence="9" id="KW-0157">Chromophore</keyword>
<dbReference type="PANTHER" id="PTHR42878:SF15">
    <property type="entry name" value="BACTERIOPHYTOCHROME"/>
    <property type="match status" value="1"/>
</dbReference>